<protein>
    <submittedName>
        <fullName evidence="3">G6953 protein</fullName>
    </submittedName>
</protein>
<keyword evidence="2" id="KW-1133">Transmembrane helix</keyword>
<dbReference type="Proteomes" id="UP001497392">
    <property type="component" value="Unassembled WGS sequence"/>
</dbReference>
<feature type="transmembrane region" description="Helical" evidence="2">
    <location>
        <begin position="59"/>
        <end position="76"/>
    </location>
</feature>
<accession>A0ABP1G1J8</accession>
<proteinExistence type="predicted"/>
<dbReference type="PANTHER" id="PTHR37713">
    <property type="entry name" value="OS05G0176600 PROTEIN"/>
    <property type="match status" value="1"/>
</dbReference>
<feature type="region of interest" description="Disordered" evidence="1">
    <location>
        <begin position="1"/>
        <end position="25"/>
    </location>
</feature>
<feature type="transmembrane region" description="Helical" evidence="2">
    <location>
        <begin position="28"/>
        <end position="47"/>
    </location>
</feature>
<comment type="caution">
    <text evidence="3">The sequence shown here is derived from an EMBL/GenBank/DDBJ whole genome shotgun (WGS) entry which is preliminary data.</text>
</comment>
<gene>
    <name evidence="3" type="primary">g6953</name>
    <name evidence="3" type="ORF">VP750_LOCUS5946</name>
</gene>
<reference evidence="3 4" key="1">
    <citation type="submission" date="2024-06" db="EMBL/GenBank/DDBJ databases">
        <authorList>
            <person name="Kraege A."/>
            <person name="Thomma B."/>
        </authorList>
    </citation>
    <scope>NUCLEOTIDE SEQUENCE [LARGE SCALE GENOMIC DNA]</scope>
</reference>
<feature type="compositionally biased region" description="Polar residues" evidence="1">
    <location>
        <begin position="9"/>
        <end position="21"/>
    </location>
</feature>
<evidence type="ECO:0000256" key="1">
    <source>
        <dbReference type="SAM" id="MobiDB-lite"/>
    </source>
</evidence>
<dbReference type="EMBL" id="CAXHTA020000010">
    <property type="protein sequence ID" value="CAL5224287.1"/>
    <property type="molecule type" value="Genomic_DNA"/>
</dbReference>
<sequence>MGTDFKELSQPSEQGSSSNVPRQRKPNYGILLPLVYAPLLPLIRIGLRNRVSPGTRDAVFGAAVLTALAHAGYVMSSDSTM</sequence>
<dbReference type="PANTHER" id="PTHR37713:SF1">
    <property type="entry name" value="OS05G0176600 PROTEIN"/>
    <property type="match status" value="1"/>
</dbReference>
<keyword evidence="4" id="KW-1185">Reference proteome</keyword>
<evidence type="ECO:0000313" key="4">
    <source>
        <dbReference type="Proteomes" id="UP001497392"/>
    </source>
</evidence>
<evidence type="ECO:0000313" key="3">
    <source>
        <dbReference type="EMBL" id="CAL5224287.1"/>
    </source>
</evidence>
<name>A0ABP1G1J8_9CHLO</name>
<organism evidence="3 4">
    <name type="scientific">Coccomyxa viridis</name>
    <dbReference type="NCBI Taxonomy" id="1274662"/>
    <lineage>
        <taxon>Eukaryota</taxon>
        <taxon>Viridiplantae</taxon>
        <taxon>Chlorophyta</taxon>
        <taxon>core chlorophytes</taxon>
        <taxon>Trebouxiophyceae</taxon>
        <taxon>Trebouxiophyceae incertae sedis</taxon>
        <taxon>Coccomyxaceae</taxon>
        <taxon>Coccomyxa</taxon>
    </lineage>
</organism>
<keyword evidence="2" id="KW-0472">Membrane</keyword>
<evidence type="ECO:0000256" key="2">
    <source>
        <dbReference type="SAM" id="Phobius"/>
    </source>
</evidence>
<keyword evidence="2" id="KW-0812">Transmembrane</keyword>